<gene>
    <name evidence="6" type="primary">rsmH</name>
    <name evidence="7" type="ORF">DDQ68_22135</name>
</gene>
<dbReference type="KEGG" id="hnv:DDQ68_22135"/>
<keyword evidence="5 6" id="KW-0949">S-adenosyl-L-methionine</keyword>
<dbReference type="GO" id="GO:0005737">
    <property type="term" value="C:cytoplasm"/>
    <property type="evidence" value="ECO:0007669"/>
    <property type="project" value="UniProtKB-SubCell"/>
</dbReference>
<feature type="binding site" evidence="6">
    <location>
        <position position="82"/>
    </location>
    <ligand>
        <name>S-adenosyl-L-methionine</name>
        <dbReference type="ChEBI" id="CHEBI:59789"/>
    </ligand>
</feature>
<accession>A0A2Z3GPK5</accession>
<keyword evidence="3 6" id="KW-0489">Methyltransferase</keyword>
<reference evidence="8" key="1">
    <citation type="submission" date="2018-04" db="EMBL/GenBank/DDBJ databases">
        <title>Complete genome of Antarctic heterotrophic bacterium Hymenobacter nivis.</title>
        <authorList>
            <person name="Terashima M."/>
        </authorList>
    </citation>
    <scope>NUCLEOTIDE SEQUENCE [LARGE SCALE GENOMIC DNA]</scope>
    <source>
        <strain evidence="8">NBRC 111535</strain>
    </source>
</reference>
<evidence type="ECO:0000256" key="2">
    <source>
        <dbReference type="ARBA" id="ARBA00022552"/>
    </source>
</evidence>
<feature type="binding site" evidence="6">
    <location>
        <position position="110"/>
    </location>
    <ligand>
        <name>S-adenosyl-L-methionine</name>
        <dbReference type="ChEBI" id="CHEBI:59789"/>
    </ligand>
</feature>
<dbReference type="Gene3D" id="1.10.150.170">
    <property type="entry name" value="Putative methyltransferase TM0872, insert domain"/>
    <property type="match status" value="1"/>
</dbReference>
<evidence type="ECO:0000256" key="1">
    <source>
        <dbReference type="ARBA" id="ARBA00010396"/>
    </source>
</evidence>
<dbReference type="PANTHER" id="PTHR11265">
    <property type="entry name" value="S-ADENOSYL-METHYLTRANSFERASE MRAW"/>
    <property type="match status" value="1"/>
</dbReference>
<organism evidence="7 8">
    <name type="scientific">Hymenobacter nivis</name>
    <dbReference type="NCBI Taxonomy" id="1850093"/>
    <lineage>
        <taxon>Bacteria</taxon>
        <taxon>Pseudomonadati</taxon>
        <taxon>Bacteroidota</taxon>
        <taxon>Cytophagia</taxon>
        <taxon>Cytophagales</taxon>
        <taxon>Hymenobacteraceae</taxon>
        <taxon>Hymenobacter</taxon>
    </lineage>
</organism>
<dbReference type="Pfam" id="PF01795">
    <property type="entry name" value="Methyltransf_5"/>
    <property type="match status" value="1"/>
</dbReference>
<comment type="catalytic activity">
    <reaction evidence="6">
        <text>cytidine(1402) in 16S rRNA + S-adenosyl-L-methionine = N(4)-methylcytidine(1402) in 16S rRNA + S-adenosyl-L-homocysteine + H(+)</text>
        <dbReference type="Rhea" id="RHEA:42928"/>
        <dbReference type="Rhea" id="RHEA-COMP:10286"/>
        <dbReference type="Rhea" id="RHEA-COMP:10287"/>
        <dbReference type="ChEBI" id="CHEBI:15378"/>
        <dbReference type="ChEBI" id="CHEBI:57856"/>
        <dbReference type="ChEBI" id="CHEBI:59789"/>
        <dbReference type="ChEBI" id="CHEBI:74506"/>
        <dbReference type="ChEBI" id="CHEBI:82748"/>
        <dbReference type="EC" id="2.1.1.199"/>
    </reaction>
</comment>
<comment type="function">
    <text evidence="6">Specifically methylates the N4 position of cytidine in position 1402 (C1402) of 16S rRNA.</text>
</comment>
<dbReference type="OrthoDB" id="9806637at2"/>
<dbReference type="InterPro" id="IPR029063">
    <property type="entry name" value="SAM-dependent_MTases_sf"/>
</dbReference>
<dbReference type="HAMAP" id="MF_01007">
    <property type="entry name" value="16SrRNA_methyltr_H"/>
    <property type="match status" value="1"/>
</dbReference>
<comment type="subcellular location">
    <subcellularLocation>
        <location evidence="6">Cytoplasm</location>
    </subcellularLocation>
</comment>
<dbReference type="NCBIfam" id="TIGR00006">
    <property type="entry name" value="16S rRNA (cytosine(1402)-N(4))-methyltransferase RsmH"/>
    <property type="match status" value="1"/>
</dbReference>
<sequence>MEPRPNDTAYHRPVLLAECLAGLDVQPGGRYVDVTFGGGGHSARLLERLTTGHLYSFDQDADAEAEAARLARPQFTFVRANFRDLAAELRRRDALPVDGLLADLGVSSHQFDTPERGFSTRFDGPLDMRMDTDGGPTAADVLNDYKEADLHRIFGMYGEVTNARTLAATVVQARRGRPLATIQELKTAIQSVMPRGKENKYLAQVFQALRIEVNQEMDALQEMLLQTADVLRPGGRLVVLSYHSLEDRLAKNFIGKGKFFGEVEKDFFGHETKPFTALNRRPEEASAEEVALNSRARSAKLRVAVRN</sequence>
<dbReference type="GO" id="GO:0071424">
    <property type="term" value="F:rRNA (cytosine-N4-)-methyltransferase activity"/>
    <property type="evidence" value="ECO:0007669"/>
    <property type="project" value="UniProtKB-UniRule"/>
</dbReference>
<dbReference type="GO" id="GO:0070475">
    <property type="term" value="P:rRNA base methylation"/>
    <property type="evidence" value="ECO:0007669"/>
    <property type="project" value="UniProtKB-UniRule"/>
</dbReference>
<comment type="similarity">
    <text evidence="1 6">Belongs to the methyltransferase superfamily. RsmH family.</text>
</comment>
<feature type="binding site" evidence="6">
    <location>
        <begin position="39"/>
        <end position="41"/>
    </location>
    <ligand>
        <name>S-adenosyl-L-methionine</name>
        <dbReference type="ChEBI" id="CHEBI:59789"/>
    </ligand>
</feature>
<dbReference type="PANTHER" id="PTHR11265:SF0">
    <property type="entry name" value="12S RRNA N4-METHYLCYTIDINE METHYLTRANSFERASE"/>
    <property type="match status" value="1"/>
</dbReference>
<dbReference type="AlphaFoldDB" id="A0A2Z3GPK5"/>
<dbReference type="Proteomes" id="UP000245999">
    <property type="component" value="Chromosome"/>
</dbReference>
<evidence type="ECO:0000256" key="4">
    <source>
        <dbReference type="ARBA" id="ARBA00022679"/>
    </source>
</evidence>
<dbReference type="Gene3D" id="3.40.50.150">
    <property type="entry name" value="Vaccinia Virus protein VP39"/>
    <property type="match status" value="1"/>
</dbReference>
<dbReference type="EMBL" id="CP029145">
    <property type="protein sequence ID" value="AWM35228.1"/>
    <property type="molecule type" value="Genomic_DNA"/>
</dbReference>
<evidence type="ECO:0000256" key="6">
    <source>
        <dbReference type="HAMAP-Rule" id="MF_01007"/>
    </source>
</evidence>
<feature type="binding site" evidence="6">
    <location>
        <position position="103"/>
    </location>
    <ligand>
        <name>S-adenosyl-L-methionine</name>
        <dbReference type="ChEBI" id="CHEBI:59789"/>
    </ligand>
</feature>
<keyword evidence="6" id="KW-0963">Cytoplasm</keyword>
<evidence type="ECO:0000256" key="5">
    <source>
        <dbReference type="ARBA" id="ARBA00022691"/>
    </source>
</evidence>
<evidence type="ECO:0000313" key="7">
    <source>
        <dbReference type="EMBL" id="AWM35228.1"/>
    </source>
</evidence>
<protein>
    <recommendedName>
        <fullName evidence="6">Ribosomal RNA small subunit methyltransferase H</fullName>
        <ecNumber evidence="6">2.1.1.199</ecNumber>
    </recommendedName>
    <alternativeName>
        <fullName evidence="6">16S rRNA m(4)C1402 methyltransferase</fullName>
    </alternativeName>
    <alternativeName>
        <fullName evidence="6">rRNA (cytosine-N(4)-)-methyltransferase RsmH</fullName>
    </alternativeName>
</protein>
<dbReference type="PIRSF" id="PIRSF004486">
    <property type="entry name" value="MraW"/>
    <property type="match status" value="1"/>
</dbReference>
<dbReference type="InterPro" id="IPR002903">
    <property type="entry name" value="RsmH"/>
</dbReference>
<feature type="binding site" evidence="6">
    <location>
        <position position="58"/>
    </location>
    <ligand>
        <name>S-adenosyl-L-methionine</name>
        <dbReference type="ChEBI" id="CHEBI:59789"/>
    </ligand>
</feature>
<keyword evidence="4 6" id="KW-0808">Transferase</keyword>
<dbReference type="SUPFAM" id="SSF53335">
    <property type="entry name" value="S-adenosyl-L-methionine-dependent methyltransferases"/>
    <property type="match status" value="1"/>
</dbReference>
<keyword evidence="2 6" id="KW-0698">rRNA processing</keyword>
<keyword evidence="8" id="KW-1185">Reference proteome</keyword>
<dbReference type="SUPFAM" id="SSF81799">
    <property type="entry name" value="Putative methyltransferase TM0872, insert domain"/>
    <property type="match status" value="1"/>
</dbReference>
<dbReference type="InterPro" id="IPR023397">
    <property type="entry name" value="SAM-dep_MeTrfase_MraW_recog"/>
</dbReference>
<evidence type="ECO:0000256" key="3">
    <source>
        <dbReference type="ARBA" id="ARBA00022603"/>
    </source>
</evidence>
<name>A0A2Z3GPK5_9BACT</name>
<proteinExistence type="inferred from homology"/>
<dbReference type="EC" id="2.1.1.199" evidence="6"/>
<evidence type="ECO:0000313" key="8">
    <source>
        <dbReference type="Proteomes" id="UP000245999"/>
    </source>
</evidence>